<proteinExistence type="predicted"/>
<evidence type="ECO:0000313" key="1">
    <source>
        <dbReference type="EMBL" id="EAS37057.2"/>
    </source>
</evidence>
<sequence length="127" mass="13810">MAASMVIPEIGSECPMLKLKIYTLVFLSGRESGTVKSQRSPARRKTVAEQVILPQHGNRICTLLDSNVVRLILSVAMAVPSPYFSWAPALSISDQICEEGGGEGIIGDTERLYTRNIFAQNGDDAQL</sequence>
<dbReference type="VEuPathDB" id="FungiDB:CIMG_02411"/>
<dbReference type="InParanoid" id="A0A0E1S5J7"/>
<dbReference type="AlphaFoldDB" id="A0A0E1S5J7"/>
<dbReference type="RefSeq" id="XP_001248640.2">
    <property type="nucleotide sequence ID" value="XM_001248639.2"/>
</dbReference>
<dbReference type="GeneID" id="4565808"/>
<keyword evidence="2" id="KW-1185">Reference proteome</keyword>
<dbReference type="EMBL" id="GG704911">
    <property type="protein sequence ID" value="EAS37057.2"/>
    <property type="molecule type" value="Genomic_DNA"/>
</dbReference>
<reference evidence="2" key="2">
    <citation type="journal article" date="2010" name="Genome Res.">
        <title>Population genomic sequencing of Coccidioides fungi reveals recent hybridization and transposon control.</title>
        <authorList>
            <person name="Neafsey D.E."/>
            <person name="Barker B.M."/>
            <person name="Sharpton T.J."/>
            <person name="Stajich J.E."/>
            <person name="Park D.J."/>
            <person name="Whiston E."/>
            <person name="Hung C.-Y."/>
            <person name="McMahan C."/>
            <person name="White J."/>
            <person name="Sykes S."/>
            <person name="Heiman D."/>
            <person name="Young S."/>
            <person name="Zeng Q."/>
            <person name="Abouelleil A."/>
            <person name="Aftuck L."/>
            <person name="Bessette D."/>
            <person name="Brown A."/>
            <person name="FitzGerald M."/>
            <person name="Lui A."/>
            <person name="Macdonald J.P."/>
            <person name="Priest M."/>
            <person name="Orbach M.J."/>
            <person name="Galgiani J.N."/>
            <person name="Kirkland T.N."/>
            <person name="Cole G.T."/>
            <person name="Birren B.W."/>
            <person name="Henn M.R."/>
            <person name="Taylor J.W."/>
            <person name="Rounsley S.D."/>
        </authorList>
    </citation>
    <scope>GENOME REANNOTATION</scope>
    <source>
        <strain evidence="2">RS</strain>
    </source>
</reference>
<accession>A0A0E1S5J7</accession>
<dbReference type="KEGG" id="cim:CIMG_02411"/>
<reference evidence="2" key="1">
    <citation type="journal article" date="2009" name="Genome Res.">
        <title>Comparative genomic analyses of the human fungal pathogens Coccidioides and their relatives.</title>
        <authorList>
            <person name="Sharpton T.J."/>
            <person name="Stajich J.E."/>
            <person name="Rounsley S.D."/>
            <person name="Gardner M.J."/>
            <person name="Wortman J.R."/>
            <person name="Jordar V.S."/>
            <person name="Maiti R."/>
            <person name="Kodira C.D."/>
            <person name="Neafsey D.E."/>
            <person name="Zeng Q."/>
            <person name="Hung C.-Y."/>
            <person name="McMahan C."/>
            <person name="Muszewska A."/>
            <person name="Grynberg M."/>
            <person name="Mandel M.A."/>
            <person name="Kellner E.M."/>
            <person name="Barker B.M."/>
            <person name="Galgiani J.N."/>
            <person name="Orbach M.J."/>
            <person name="Kirkland T.N."/>
            <person name="Cole G.T."/>
            <person name="Henn M.R."/>
            <person name="Birren B.W."/>
            <person name="Taylor J.W."/>
        </authorList>
    </citation>
    <scope>NUCLEOTIDE SEQUENCE [LARGE SCALE GENOMIC DNA]</scope>
    <source>
        <strain evidence="2">RS</strain>
    </source>
</reference>
<evidence type="ECO:0000313" key="2">
    <source>
        <dbReference type="Proteomes" id="UP000001261"/>
    </source>
</evidence>
<protein>
    <submittedName>
        <fullName evidence="1">Uncharacterized protein</fullName>
    </submittedName>
</protein>
<gene>
    <name evidence="1" type="ORF">CIMG_02411</name>
</gene>
<name>A0A0E1S5J7_COCIM</name>
<dbReference type="Proteomes" id="UP000001261">
    <property type="component" value="Unassembled WGS sequence"/>
</dbReference>
<organism evidence="1 2">
    <name type="scientific">Coccidioides immitis (strain RS)</name>
    <name type="common">Valley fever fungus</name>
    <dbReference type="NCBI Taxonomy" id="246410"/>
    <lineage>
        <taxon>Eukaryota</taxon>
        <taxon>Fungi</taxon>
        <taxon>Dikarya</taxon>
        <taxon>Ascomycota</taxon>
        <taxon>Pezizomycotina</taxon>
        <taxon>Eurotiomycetes</taxon>
        <taxon>Eurotiomycetidae</taxon>
        <taxon>Onygenales</taxon>
        <taxon>Onygenaceae</taxon>
        <taxon>Coccidioides</taxon>
    </lineage>
</organism>